<accession>A0A3B6RLK6</accession>
<reference evidence="2" key="1">
    <citation type="submission" date="2018-08" db="EMBL/GenBank/DDBJ databases">
        <authorList>
            <person name="Rossello M."/>
        </authorList>
    </citation>
    <scope>NUCLEOTIDE SEQUENCE [LARGE SCALE GENOMIC DNA]</scope>
    <source>
        <strain evidence="2">cv. Chinese Spring</strain>
    </source>
</reference>
<dbReference type="Gramene" id="TraesRN7A0101058100.1">
    <property type="protein sequence ID" value="TraesRN7A0101058100.1"/>
    <property type="gene ID" value="TraesRN7A0101058100"/>
</dbReference>
<dbReference type="Gramene" id="TraesLDM7A03G03993110.1">
    <property type="protein sequence ID" value="TraesLDM7A03G03993110.1.CDS1"/>
    <property type="gene ID" value="TraesLDM7A03G03993110"/>
</dbReference>
<dbReference type="Gramene" id="TraesROB_scaffold_135291_01G000100.1">
    <property type="protein sequence ID" value="TraesROB_scaffold_135291_01G000100.1"/>
    <property type="gene ID" value="TraesROB_scaffold_135291_01G000100"/>
</dbReference>
<evidence type="ECO:0000313" key="2">
    <source>
        <dbReference type="EnsemblPlants" id="TraesCS7A02G442000.1.cds1"/>
    </source>
</evidence>
<dbReference type="Gramene" id="TraesPARA_EIv1.0_2331340.1">
    <property type="protein sequence ID" value="TraesPARA_EIv1.0_2331340.1.CDS1"/>
    <property type="gene ID" value="TraesPARA_EIv1.0_2331340"/>
</dbReference>
<sequence length="113" mass="11809">MAEARNGAGDSEVETSNGVGVSEAATQGHDDSSRRRCHAGAEAPARRRVEVEPSCGDVGDRVAQGEAKCGARRGSNRRLAGVTWPSATQRGCSEAKATLGSGQPRPHRRLSAR</sequence>
<keyword evidence="3" id="KW-1185">Reference proteome</keyword>
<dbReference type="Gramene" id="TraesCS7A03G1071000.1">
    <property type="protein sequence ID" value="TraesCS7A03G1071000.1.CDS1"/>
    <property type="gene ID" value="TraesCS7A03G1071000"/>
</dbReference>
<feature type="region of interest" description="Disordered" evidence="1">
    <location>
        <begin position="1"/>
        <end position="113"/>
    </location>
</feature>
<dbReference type="Gramene" id="TraesCAD_scaffold_127813_01G000100.1">
    <property type="protein sequence ID" value="TraesCAD_scaffold_127813_01G000100.1"/>
    <property type="gene ID" value="TraesCAD_scaffold_127813_01G000100"/>
</dbReference>
<dbReference type="AlphaFoldDB" id="A0A3B6RLK6"/>
<dbReference type="Gramene" id="TraesLAC7A03G03943470.1">
    <property type="protein sequence ID" value="TraesLAC7A03G03943470.1.CDS1"/>
    <property type="gene ID" value="TraesLAC7A03G03943470"/>
</dbReference>
<name>A0A3B6RLK6_WHEAT</name>
<protein>
    <submittedName>
        <fullName evidence="2">Uncharacterized protein</fullName>
    </submittedName>
</protein>
<proteinExistence type="predicted"/>
<dbReference type="Gramene" id="TraesWEE_scaffold_131204_01G000100.1">
    <property type="protein sequence ID" value="TraesWEE_scaffold_131204_01G000100.1"/>
    <property type="gene ID" value="TraesWEE_scaffold_131204_01G000100"/>
</dbReference>
<reference evidence="2" key="2">
    <citation type="submission" date="2018-10" db="UniProtKB">
        <authorList>
            <consortium name="EnsemblPlants"/>
        </authorList>
    </citation>
    <scope>IDENTIFICATION</scope>
</reference>
<dbReference type="EnsemblPlants" id="TraesCS7A02G442000.1">
    <property type="protein sequence ID" value="TraesCS7A02G442000.1.cds1"/>
    <property type="gene ID" value="TraesCS7A02G442000"/>
</dbReference>
<organism evidence="2">
    <name type="scientific">Triticum aestivum</name>
    <name type="common">Wheat</name>
    <dbReference type="NCBI Taxonomy" id="4565"/>
    <lineage>
        <taxon>Eukaryota</taxon>
        <taxon>Viridiplantae</taxon>
        <taxon>Streptophyta</taxon>
        <taxon>Embryophyta</taxon>
        <taxon>Tracheophyta</taxon>
        <taxon>Spermatophyta</taxon>
        <taxon>Magnoliopsida</taxon>
        <taxon>Liliopsida</taxon>
        <taxon>Poales</taxon>
        <taxon>Poaceae</taxon>
        <taxon>BOP clade</taxon>
        <taxon>Pooideae</taxon>
        <taxon>Triticodae</taxon>
        <taxon>Triticeae</taxon>
        <taxon>Triticinae</taxon>
        <taxon>Triticum</taxon>
    </lineage>
</organism>
<dbReference type="Gramene" id="TraesNOR7A03G04033220.1">
    <property type="protein sequence ID" value="TraesNOR7A03G04033220.1.CDS1"/>
    <property type="gene ID" value="TraesNOR7A03G04033220"/>
</dbReference>
<dbReference type="Proteomes" id="UP000019116">
    <property type="component" value="Chromosome 7A"/>
</dbReference>
<evidence type="ECO:0000256" key="1">
    <source>
        <dbReference type="SAM" id="MobiDB-lite"/>
    </source>
</evidence>
<evidence type="ECO:0000313" key="3">
    <source>
        <dbReference type="Proteomes" id="UP000019116"/>
    </source>
</evidence>
<dbReference type="Gramene" id="TraesCS7A02G442000.1">
    <property type="protein sequence ID" value="TraesCS7A02G442000.1.cds1"/>
    <property type="gene ID" value="TraesCS7A02G442000"/>
</dbReference>